<keyword evidence="1" id="KW-0812">Transmembrane</keyword>
<organism evidence="3">
    <name type="scientific">uncultured Friedmanniella sp</name>
    <dbReference type="NCBI Taxonomy" id="335381"/>
    <lineage>
        <taxon>Bacteria</taxon>
        <taxon>Bacillati</taxon>
        <taxon>Actinomycetota</taxon>
        <taxon>Actinomycetes</taxon>
        <taxon>Propionibacteriales</taxon>
        <taxon>Nocardioidaceae</taxon>
        <taxon>Friedmanniella</taxon>
        <taxon>environmental samples</taxon>
    </lineage>
</organism>
<keyword evidence="1" id="KW-1133">Transmembrane helix</keyword>
<dbReference type="AlphaFoldDB" id="A0A6J4KRS2"/>
<evidence type="ECO:0000313" key="3">
    <source>
        <dbReference type="EMBL" id="CAA9313712.1"/>
    </source>
</evidence>
<dbReference type="Pfam" id="PF10756">
    <property type="entry name" value="bPH_6"/>
    <property type="match status" value="1"/>
</dbReference>
<name>A0A6J4KRS2_9ACTN</name>
<proteinExistence type="predicted"/>
<dbReference type="EMBL" id="CADCTT010000249">
    <property type="protein sequence ID" value="CAA9313712.1"/>
    <property type="molecule type" value="Genomic_DNA"/>
</dbReference>
<accession>A0A6J4KRS2</accession>
<reference evidence="3" key="1">
    <citation type="submission" date="2020-02" db="EMBL/GenBank/DDBJ databases">
        <authorList>
            <person name="Meier V. D."/>
        </authorList>
    </citation>
    <scope>NUCLEOTIDE SEQUENCE</scope>
    <source>
        <strain evidence="3">AVDCRST_MAG61</strain>
    </source>
</reference>
<feature type="transmembrane region" description="Helical" evidence="1">
    <location>
        <begin position="49"/>
        <end position="72"/>
    </location>
</feature>
<sequence>MSVHPVDRPPVQRFTLQPRPPVRALAIAAVSDLVGALLLVGWGALDLPIAVAVVGALALAFGTVLVGAALVLNGRLRTQVQLAAEAITVVRGGRQRSVPWSAVEEVKLQHPQLHVVATDPADGLVIVNPRAAGDPLFASMMDAIRQRLDTDRGYRPLE</sequence>
<evidence type="ECO:0000256" key="1">
    <source>
        <dbReference type="SAM" id="Phobius"/>
    </source>
</evidence>
<feature type="domain" description="Low molecular weight protein antigen 6 PH" evidence="2">
    <location>
        <begin position="77"/>
        <end position="135"/>
    </location>
</feature>
<keyword evidence="1" id="KW-0472">Membrane</keyword>
<dbReference type="InterPro" id="IPR019692">
    <property type="entry name" value="CFP-6_PH"/>
</dbReference>
<evidence type="ECO:0000259" key="2">
    <source>
        <dbReference type="Pfam" id="PF10756"/>
    </source>
</evidence>
<feature type="transmembrane region" description="Helical" evidence="1">
    <location>
        <begin position="21"/>
        <end position="43"/>
    </location>
</feature>
<protein>
    <recommendedName>
        <fullName evidence="2">Low molecular weight protein antigen 6 PH domain-containing protein</fullName>
    </recommendedName>
</protein>
<gene>
    <name evidence="3" type="ORF">AVDCRST_MAG61-1909</name>
</gene>